<evidence type="ECO:0000313" key="1">
    <source>
        <dbReference type="EMBL" id="KAJ0087122.1"/>
    </source>
</evidence>
<protein>
    <submittedName>
        <fullName evidence="1">Uncharacterized protein</fullName>
    </submittedName>
</protein>
<gene>
    <name evidence="1" type="ORF">Patl1_07479</name>
</gene>
<name>A0ACC1AKB4_9ROSI</name>
<accession>A0ACC1AKB4</accession>
<evidence type="ECO:0000313" key="2">
    <source>
        <dbReference type="Proteomes" id="UP001164250"/>
    </source>
</evidence>
<organism evidence="1 2">
    <name type="scientific">Pistacia atlantica</name>
    <dbReference type="NCBI Taxonomy" id="434234"/>
    <lineage>
        <taxon>Eukaryota</taxon>
        <taxon>Viridiplantae</taxon>
        <taxon>Streptophyta</taxon>
        <taxon>Embryophyta</taxon>
        <taxon>Tracheophyta</taxon>
        <taxon>Spermatophyta</taxon>
        <taxon>Magnoliopsida</taxon>
        <taxon>eudicotyledons</taxon>
        <taxon>Gunneridae</taxon>
        <taxon>Pentapetalae</taxon>
        <taxon>rosids</taxon>
        <taxon>malvids</taxon>
        <taxon>Sapindales</taxon>
        <taxon>Anacardiaceae</taxon>
        <taxon>Pistacia</taxon>
    </lineage>
</organism>
<sequence>MDSLESLDFSNNQLSGKRPEDLATGCSSLQLLALSNNNLEGLNLGDNHFSGIIPGWLGNMSELVDIIMPNNHLEDLSYDLFNGSLPNWIDRLSLLRYLILAKNNLEGQLSLQLCESDQLRILDLSRNNFKGFIVPCLNISEFYKKGYNATTLASGFKDQAPVYSPLPAFSYSQIGPPSIKKESIEFTMKNGTYSYTGRVLIFMIVIDLSCNKLIGEIPRQMENSTMLISLNFSHNNVIGPIPLEFSNLKQIGSLGLSYNNLNGKIPPKLVEIVNLKVFAVVLSGKTPEYILQFGTFDNGSYEGNPLLCGRPLSKVCNETEPPCSIVTSLIVTSDMSIFYITLPSYIKLFSWDLL</sequence>
<comment type="caution">
    <text evidence="1">The sequence shown here is derived from an EMBL/GenBank/DDBJ whole genome shotgun (WGS) entry which is preliminary data.</text>
</comment>
<dbReference type="EMBL" id="CM047906">
    <property type="protein sequence ID" value="KAJ0087122.1"/>
    <property type="molecule type" value="Genomic_DNA"/>
</dbReference>
<reference evidence="2" key="1">
    <citation type="journal article" date="2023" name="G3 (Bethesda)">
        <title>Genome assembly and association tests identify interacting loci associated with vigor, precocity, and sex in interspecific pistachio rootstocks.</title>
        <authorList>
            <person name="Palmer W."/>
            <person name="Jacygrad E."/>
            <person name="Sagayaradj S."/>
            <person name="Cavanaugh K."/>
            <person name="Han R."/>
            <person name="Bertier L."/>
            <person name="Beede B."/>
            <person name="Kafkas S."/>
            <person name="Golino D."/>
            <person name="Preece J."/>
            <person name="Michelmore R."/>
        </authorList>
    </citation>
    <scope>NUCLEOTIDE SEQUENCE [LARGE SCALE GENOMIC DNA]</scope>
</reference>
<dbReference type="Proteomes" id="UP001164250">
    <property type="component" value="Chromosome 10"/>
</dbReference>
<keyword evidence="2" id="KW-1185">Reference proteome</keyword>
<proteinExistence type="predicted"/>